<dbReference type="Proteomes" id="UP001501047">
    <property type="component" value="Unassembled WGS sequence"/>
</dbReference>
<reference evidence="3" key="1">
    <citation type="journal article" date="2019" name="Int. J. Syst. Evol. Microbiol.">
        <title>The Global Catalogue of Microorganisms (GCM) 10K type strain sequencing project: providing services to taxonomists for standard genome sequencing and annotation.</title>
        <authorList>
            <consortium name="The Broad Institute Genomics Platform"/>
            <consortium name="The Broad Institute Genome Sequencing Center for Infectious Disease"/>
            <person name="Wu L."/>
            <person name="Ma J."/>
        </authorList>
    </citation>
    <scope>NUCLEOTIDE SEQUENCE [LARGE SCALE GENOMIC DNA]</scope>
    <source>
        <strain evidence="3">JCM 1417</strain>
    </source>
</reference>
<dbReference type="InterPro" id="IPR036390">
    <property type="entry name" value="WH_DNA-bd_sf"/>
</dbReference>
<sequence length="155" mass="18174">MDKKENKKMEAYIYGGIFALSNKLQLLGDKFDSNISTKQWFLIAIIASFRYEAPTISMTAERIGTSRQNVKKMASILERRGFLVIVKDKEDGRIQRLELTKYCTDYFEQRMEGEEKYIENLFADFDEEMLLGVFKGIKQLEKNIMVLEKQNEEES</sequence>
<gene>
    <name evidence="2" type="ORF">GCM10008908_00590</name>
</gene>
<name>A0ABP3VST5_CLOSU</name>
<dbReference type="InterPro" id="IPR000835">
    <property type="entry name" value="HTH_MarR-typ"/>
</dbReference>
<comment type="caution">
    <text evidence="2">The sequence shown here is derived from an EMBL/GenBank/DDBJ whole genome shotgun (WGS) entry which is preliminary data.</text>
</comment>
<dbReference type="SMART" id="SM00347">
    <property type="entry name" value="HTH_MARR"/>
    <property type="match status" value="1"/>
</dbReference>
<feature type="domain" description="HTH marR-type" evidence="1">
    <location>
        <begin position="28"/>
        <end position="130"/>
    </location>
</feature>
<dbReference type="EMBL" id="BAAACI010000001">
    <property type="protein sequence ID" value="GAA0764871.1"/>
    <property type="molecule type" value="Genomic_DNA"/>
</dbReference>
<organism evidence="2 3">
    <name type="scientific">Clostridium subterminale</name>
    <dbReference type="NCBI Taxonomy" id="1550"/>
    <lineage>
        <taxon>Bacteria</taxon>
        <taxon>Bacillati</taxon>
        <taxon>Bacillota</taxon>
        <taxon>Clostridia</taxon>
        <taxon>Eubacteriales</taxon>
        <taxon>Clostridiaceae</taxon>
        <taxon>Clostridium</taxon>
    </lineage>
</organism>
<dbReference type="InterPro" id="IPR036388">
    <property type="entry name" value="WH-like_DNA-bd_sf"/>
</dbReference>
<keyword evidence="3" id="KW-1185">Reference proteome</keyword>
<protein>
    <submittedName>
        <fullName evidence="2">MarR family transcriptional regulator</fullName>
    </submittedName>
</protein>
<evidence type="ECO:0000313" key="2">
    <source>
        <dbReference type="EMBL" id="GAA0764871.1"/>
    </source>
</evidence>
<accession>A0ABP3VST5</accession>
<dbReference type="RefSeq" id="WP_343822574.1">
    <property type="nucleotide sequence ID" value="NZ_BAAACI010000001.1"/>
</dbReference>
<proteinExistence type="predicted"/>
<evidence type="ECO:0000259" key="1">
    <source>
        <dbReference type="SMART" id="SM00347"/>
    </source>
</evidence>
<evidence type="ECO:0000313" key="3">
    <source>
        <dbReference type="Proteomes" id="UP001501047"/>
    </source>
</evidence>
<dbReference type="SUPFAM" id="SSF46785">
    <property type="entry name" value="Winged helix' DNA-binding domain"/>
    <property type="match status" value="1"/>
</dbReference>
<dbReference type="Gene3D" id="1.10.10.10">
    <property type="entry name" value="Winged helix-like DNA-binding domain superfamily/Winged helix DNA-binding domain"/>
    <property type="match status" value="1"/>
</dbReference>